<dbReference type="Proteomes" id="UP000008957">
    <property type="component" value="Chromosome"/>
</dbReference>
<dbReference type="SUPFAM" id="SSF53092">
    <property type="entry name" value="Creatinase/prolidase N-terminal domain"/>
    <property type="match status" value="1"/>
</dbReference>
<dbReference type="SUPFAM" id="SSF55920">
    <property type="entry name" value="Creatinase/aminopeptidase"/>
    <property type="match status" value="1"/>
</dbReference>
<proteinExistence type="predicted"/>
<evidence type="ECO:0000259" key="1">
    <source>
        <dbReference type="Pfam" id="PF00557"/>
    </source>
</evidence>
<keyword evidence="3" id="KW-0378">Hydrolase</keyword>
<dbReference type="InterPro" id="IPR029149">
    <property type="entry name" value="Creatin/AminoP/Spt16_N"/>
</dbReference>
<evidence type="ECO:0000259" key="2">
    <source>
        <dbReference type="Pfam" id="PF01321"/>
    </source>
</evidence>
<dbReference type="PANTHER" id="PTHR46112">
    <property type="entry name" value="AMINOPEPTIDASE"/>
    <property type="match status" value="1"/>
</dbReference>
<dbReference type="GO" id="GO:0004177">
    <property type="term" value="F:aminopeptidase activity"/>
    <property type="evidence" value="ECO:0007669"/>
    <property type="project" value="UniProtKB-KW"/>
</dbReference>
<keyword evidence="3" id="KW-0645">Protease</keyword>
<dbReference type="RefSeq" id="WP_015555963.1">
    <property type="nucleotide sequence ID" value="NC_021038.1"/>
</dbReference>
<dbReference type="CDD" id="cd01092">
    <property type="entry name" value="APP-like"/>
    <property type="match status" value="1"/>
</dbReference>
<dbReference type="Pfam" id="PF00557">
    <property type="entry name" value="Peptidase_M24"/>
    <property type="match status" value="1"/>
</dbReference>
<keyword evidence="3" id="KW-0031">Aminopeptidase</keyword>
<dbReference type="Pfam" id="PF01321">
    <property type="entry name" value="Creatinase_N"/>
    <property type="match status" value="1"/>
</dbReference>
<reference evidence="4" key="1">
    <citation type="submission" date="2010-03" db="EMBL/GenBank/DDBJ databases">
        <title>The genome sequence of Synergistetes sp. SGP1.</title>
        <authorList>
            <consortium name="metaHIT consortium -- http://www.metahit.eu/"/>
            <person name="Pajon A."/>
            <person name="Turner K."/>
            <person name="Parkhill J."/>
            <person name="Wade W."/>
            <person name="Vartoukian S."/>
        </authorList>
    </citation>
    <scope>NUCLEOTIDE SEQUENCE [LARGE SCALE GENOMIC DNA]</scope>
    <source>
        <strain evidence="4">SGP1</strain>
    </source>
</reference>
<protein>
    <submittedName>
        <fullName evidence="3">Xaa-Pro aminopeptidase</fullName>
    </submittedName>
</protein>
<dbReference type="InterPro" id="IPR050659">
    <property type="entry name" value="Peptidase_M24B"/>
</dbReference>
<gene>
    <name evidence="3" type="ORF">SY1_03150</name>
</gene>
<dbReference type="KEGG" id="sbr:SY1_03150"/>
<dbReference type="EMBL" id="FP929056">
    <property type="protein sequence ID" value="CBL27816.1"/>
    <property type="molecule type" value="Genomic_DNA"/>
</dbReference>
<name>A0AB94IVN4_9BACT</name>
<dbReference type="InterPro" id="IPR000587">
    <property type="entry name" value="Creatinase_N"/>
</dbReference>
<organism evidence="3 4">
    <name type="scientific">Fretibacterium fastidiosum</name>
    <dbReference type="NCBI Taxonomy" id="651822"/>
    <lineage>
        <taxon>Bacteria</taxon>
        <taxon>Thermotogati</taxon>
        <taxon>Synergistota</taxon>
        <taxon>Synergistia</taxon>
        <taxon>Synergistales</taxon>
        <taxon>Aminobacteriaceae</taxon>
        <taxon>Fretibacterium</taxon>
    </lineage>
</organism>
<reference evidence="3 4" key="2">
    <citation type="submission" date="2010-03" db="EMBL/GenBank/DDBJ databases">
        <authorList>
            <person name="Pajon A."/>
        </authorList>
    </citation>
    <scope>NUCLEOTIDE SEQUENCE [LARGE SCALE GENOMIC DNA]</scope>
    <source>
        <strain evidence="3 4">SGP1</strain>
    </source>
</reference>
<feature type="domain" description="Peptidase M24" evidence="1">
    <location>
        <begin position="140"/>
        <end position="343"/>
    </location>
</feature>
<dbReference type="Gene3D" id="3.90.230.10">
    <property type="entry name" value="Creatinase/methionine aminopeptidase superfamily"/>
    <property type="match status" value="1"/>
</dbReference>
<dbReference type="InterPro" id="IPR036005">
    <property type="entry name" value="Creatinase/aminopeptidase-like"/>
</dbReference>
<dbReference type="AlphaFoldDB" id="A0AB94IVN4"/>
<accession>A0AB94IVN4</accession>
<dbReference type="Gene3D" id="3.40.350.10">
    <property type="entry name" value="Creatinase/prolidase N-terminal domain"/>
    <property type="match status" value="1"/>
</dbReference>
<sequence length="360" mass="39993">MNGDRVKRVLCGMRELGVTDFLLMDPLSILYLTGQDVRPMERFFALCLRGGGRPILFANRLFGLKEDPDLEVVLHSDGDPVMALVTERLHRGNVGKLGVDKGMPARFLLSLLERWAPEDLIVASPAVDLARGVKDAEERERMAASSRVNDQAMGRFKGLVHEGVTEAEVARQLLDIYLELGAEGFSFSPLVAFGANAADPHHAPDGTILKEGDCVLFDVGCRKDGYCSDMTRTFFWRSASEHHRQVYETVRRAQETAEAGVRPGVRLCDIDALARDVITAAGYGPNFTHRLGHFIGLETHEYGDVSPADCRMTEPGMIFSIEPGIYLKDDIGVRIEDLVLVTEEGCERLNRYSKELEVLR</sequence>
<dbReference type="InterPro" id="IPR000994">
    <property type="entry name" value="Pept_M24"/>
</dbReference>
<evidence type="ECO:0000313" key="4">
    <source>
        <dbReference type="Proteomes" id="UP000008957"/>
    </source>
</evidence>
<keyword evidence="4" id="KW-1185">Reference proteome</keyword>
<evidence type="ECO:0000313" key="3">
    <source>
        <dbReference type="EMBL" id="CBL27816.1"/>
    </source>
</evidence>
<feature type="domain" description="Creatinase N-terminal" evidence="2">
    <location>
        <begin position="5"/>
        <end position="132"/>
    </location>
</feature>
<dbReference type="PANTHER" id="PTHR46112:SF3">
    <property type="entry name" value="AMINOPEPTIDASE YPDF"/>
    <property type="match status" value="1"/>
</dbReference>